<feature type="domain" description="Peptidase M4 C-terminal" evidence="10">
    <location>
        <begin position="352"/>
        <end position="519"/>
    </location>
</feature>
<dbReference type="InterPro" id="IPR050728">
    <property type="entry name" value="Zinc_Metalloprotease_M4"/>
</dbReference>
<evidence type="ECO:0000259" key="12">
    <source>
        <dbReference type="Pfam" id="PF07504"/>
    </source>
</evidence>
<dbReference type="InterPro" id="IPR013856">
    <property type="entry name" value="Peptidase_M4_domain"/>
</dbReference>
<dbReference type="OrthoDB" id="5479586at2"/>
<dbReference type="Pfam" id="PF07504">
    <property type="entry name" value="FTP"/>
    <property type="match status" value="1"/>
</dbReference>
<dbReference type="GO" id="GO:0046872">
    <property type="term" value="F:metal ion binding"/>
    <property type="evidence" value="ECO:0007669"/>
    <property type="project" value="UniProtKB-KW"/>
</dbReference>
<keyword evidence="4" id="KW-0732">Signal</keyword>
<evidence type="ECO:0000256" key="2">
    <source>
        <dbReference type="ARBA" id="ARBA00022670"/>
    </source>
</evidence>
<dbReference type="KEGG" id="mym:A176_000783"/>
<dbReference type="Pfam" id="PF04151">
    <property type="entry name" value="PPC"/>
    <property type="match status" value="2"/>
</dbReference>
<dbReference type="RefSeq" id="WP_002633407.1">
    <property type="nucleotide sequence ID" value="NZ_CP012109.1"/>
</dbReference>
<dbReference type="EMBL" id="CP012109">
    <property type="protein sequence ID" value="AKQ63871.1"/>
    <property type="molecule type" value="Genomic_DNA"/>
</dbReference>
<evidence type="ECO:0000256" key="1">
    <source>
        <dbReference type="ARBA" id="ARBA00009388"/>
    </source>
</evidence>
<feature type="domain" description="Peptidase M4" evidence="9">
    <location>
        <begin position="275"/>
        <end position="349"/>
    </location>
</feature>
<dbReference type="InterPro" id="IPR007280">
    <property type="entry name" value="Peptidase_C_arc/bac"/>
</dbReference>
<dbReference type="Gene3D" id="2.60.120.380">
    <property type="match status" value="2"/>
</dbReference>
<gene>
    <name evidence="13" type="ORF">A176_000783</name>
</gene>
<evidence type="ECO:0000256" key="3">
    <source>
        <dbReference type="ARBA" id="ARBA00022723"/>
    </source>
</evidence>
<evidence type="ECO:0000256" key="6">
    <source>
        <dbReference type="ARBA" id="ARBA00022833"/>
    </source>
</evidence>
<dbReference type="InterPro" id="IPR023612">
    <property type="entry name" value="Peptidase_M4"/>
</dbReference>
<dbReference type="GO" id="GO:0006508">
    <property type="term" value="P:proteolysis"/>
    <property type="evidence" value="ECO:0007669"/>
    <property type="project" value="UniProtKB-KW"/>
</dbReference>
<evidence type="ECO:0000256" key="8">
    <source>
        <dbReference type="PIRSR" id="PIRSR623612-1"/>
    </source>
</evidence>
<dbReference type="InterPro" id="IPR011096">
    <property type="entry name" value="FTP_domain"/>
</dbReference>
<reference evidence="13 14" key="1">
    <citation type="journal article" date="2016" name="PLoS ONE">
        <title>Complete Genome Sequence and Comparative Genomics of a Novel Myxobacterium Myxococcus hansupus.</title>
        <authorList>
            <person name="Sharma G."/>
            <person name="Narwani T."/>
            <person name="Subramanian S."/>
        </authorList>
    </citation>
    <scope>NUCLEOTIDE SEQUENCE [LARGE SCALE GENOMIC DNA]</scope>
    <source>
        <strain evidence="14">mixupus</strain>
    </source>
</reference>
<feature type="domain" description="FTP" evidence="12">
    <location>
        <begin position="102"/>
        <end position="146"/>
    </location>
</feature>
<evidence type="ECO:0000259" key="10">
    <source>
        <dbReference type="Pfam" id="PF02868"/>
    </source>
</evidence>
<dbReference type="Gene3D" id="3.10.170.10">
    <property type="match status" value="1"/>
</dbReference>
<dbReference type="eggNOG" id="COG3227">
    <property type="taxonomic scope" value="Bacteria"/>
</dbReference>
<feature type="active site" evidence="8">
    <location>
        <position position="342"/>
    </location>
</feature>
<dbReference type="PRINTS" id="PR00730">
    <property type="entry name" value="THERMOLYSIN"/>
</dbReference>
<dbReference type="InterPro" id="IPR027268">
    <property type="entry name" value="Peptidase_M4/M1_CTD_sf"/>
</dbReference>
<keyword evidence="2" id="KW-0645">Protease</keyword>
<feature type="domain" description="Peptidase C-terminal archaeal/bacterial" evidence="11">
    <location>
        <begin position="666"/>
        <end position="725"/>
    </location>
</feature>
<dbReference type="PATRIC" id="fig|1297742.4.peg.799"/>
<sequence>MVQKTMRGALGIAALSVVVGCNESTPAPEAETPAEAAKSAALENGAKVVQKDKQDAAQFVTNLAIPLPEIPAGGAKALNASALTPVIDAVAPMFRLDPNSLVFKRGYTDKQGDSHYRYSVRHNGIPVLGGELRLHARKGKVFAANTNVRSDLKADAKATIAGDIALSAVDVDRDALPGWVTDKNPELVYWRIDDELRLMYKVVQHGTKPDQTPVRDWVLVDARNGDVMLRIPQIKEALNRRMHDGQNGTALPGPVVRREGEAPVADPVVNTNYDHLGTVYECYSELFGRDSIDNNGGLLISTVHHRVNYVNAFWDGTQMVYGDGDGVTATNLANSLDVTAHELTHAVTDYESDLIYSGESGGLNESMSDVFGAVCEWYGDGADEVLPRHWLIGDDVWTPNIPNDALRYMNDPATDGDSLDHYHSYQTGTGVHYSSGISNLAFYLLSQGGTHPRGRSTIQVTGIGIQKAAQIFYKANADLLVPSSNFEAAKTATEQAAAQLGYSAAEIESVSNAWRAVGVSVPIPPPVTDPIVKDTPIVIAGGRNEKKYFDVTVPEGAYNLKFTMSGGTGDADMYVRFANAPTTTTYDCRPYRSGNNEECLFAAPQHGTWYVMVNGFSPYTGASLSVTWEGGYTHLESGIAVENLSGAAGSSQVFILDVPERRPGQGKNNIYIQTGEGKGNPDLYVKRGGAPTHADYDCRSVKEHQSEKCNLTNAPAGRYYIEVYGAKGGYENIVLIGSFLEPLPR</sequence>
<dbReference type="Gene3D" id="3.10.450.490">
    <property type="match status" value="1"/>
</dbReference>
<dbReference type="AlphaFoldDB" id="A0A0H4WKH9"/>
<evidence type="ECO:0000256" key="7">
    <source>
        <dbReference type="ARBA" id="ARBA00023049"/>
    </source>
</evidence>
<keyword evidence="5" id="KW-0378">Hydrolase</keyword>
<dbReference type="Gene3D" id="1.10.390.10">
    <property type="entry name" value="Neutral Protease Domain 2"/>
    <property type="match status" value="1"/>
</dbReference>
<dbReference type="Pfam" id="PF02868">
    <property type="entry name" value="Peptidase_M4_C"/>
    <property type="match status" value="1"/>
</dbReference>
<dbReference type="Pfam" id="PF01447">
    <property type="entry name" value="Peptidase_M4"/>
    <property type="match status" value="1"/>
</dbReference>
<dbReference type="PROSITE" id="PS51257">
    <property type="entry name" value="PROKAR_LIPOPROTEIN"/>
    <property type="match status" value="1"/>
</dbReference>
<evidence type="ECO:0000313" key="14">
    <source>
        <dbReference type="Proteomes" id="UP000009026"/>
    </source>
</evidence>
<dbReference type="Proteomes" id="UP000009026">
    <property type="component" value="Chromosome"/>
</dbReference>
<evidence type="ECO:0000256" key="4">
    <source>
        <dbReference type="ARBA" id="ARBA00022729"/>
    </source>
</evidence>
<feature type="domain" description="Peptidase C-terminal archaeal/bacterial" evidence="11">
    <location>
        <begin position="548"/>
        <end position="615"/>
    </location>
</feature>
<dbReference type="GO" id="GO:0004222">
    <property type="term" value="F:metalloendopeptidase activity"/>
    <property type="evidence" value="ECO:0007669"/>
    <property type="project" value="InterPro"/>
</dbReference>
<evidence type="ECO:0000259" key="9">
    <source>
        <dbReference type="Pfam" id="PF01447"/>
    </source>
</evidence>
<dbReference type="CDD" id="cd09597">
    <property type="entry name" value="M4_TLP"/>
    <property type="match status" value="1"/>
</dbReference>
<feature type="active site" description="Proton donor" evidence="8">
    <location>
        <position position="432"/>
    </location>
</feature>
<dbReference type="STRING" id="1297742.A176_000783"/>
<accession>A0A0H4WKH9</accession>
<keyword evidence="14" id="KW-1185">Reference proteome</keyword>
<comment type="similarity">
    <text evidence="1">Belongs to the peptidase M4 family.</text>
</comment>
<dbReference type="PANTHER" id="PTHR33794">
    <property type="entry name" value="BACILLOLYSIN"/>
    <property type="match status" value="1"/>
</dbReference>
<dbReference type="InterPro" id="IPR001570">
    <property type="entry name" value="Peptidase_M4_C_domain"/>
</dbReference>
<dbReference type="SUPFAM" id="SSF55486">
    <property type="entry name" value="Metalloproteases ('zincins'), catalytic domain"/>
    <property type="match status" value="1"/>
</dbReference>
<protein>
    <submittedName>
        <fullName evidence="13">Zinc metalloproteinase</fullName>
    </submittedName>
</protein>
<evidence type="ECO:0000256" key="5">
    <source>
        <dbReference type="ARBA" id="ARBA00022801"/>
    </source>
</evidence>
<proteinExistence type="inferred from homology"/>
<evidence type="ECO:0000259" key="11">
    <source>
        <dbReference type="Pfam" id="PF04151"/>
    </source>
</evidence>
<evidence type="ECO:0000313" key="13">
    <source>
        <dbReference type="EMBL" id="AKQ63871.1"/>
    </source>
</evidence>
<keyword evidence="3" id="KW-0479">Metal-binding</keyword>
<dbReference type="PANTHER" id="PTHR33794:SF1">
    <property type="entry name" value="BACILLOLYSIN"/>
    <property type="match status" value="1"/>
</dbReference>
<keyword evidence="6" id="KW-0862">Zinc</keyword>
<name>A0A0H4WKH9_9BACT</name>
<organism evidence="13 14">
    <name type="scientific">Pseudomyxococcus hansupus</name>
    <dbReference type="NCBI Taxonomy" id="1297742"/>
    <lineage>
        <taxon>Bacteria</taxon>
        <taxon>Pseudomonadati</taxon>
        <taxon>Myxococcota</taxon>
        <taxon>Myxococcia</taxon>
        <taxon>Myxococcales</taxon>
        <taxon>Cystobacterineae</taxon>
        <taxon>Myxococcaceae</taxon>
        <taxon>Pseudomyxococcus</taxon>
    </lineage>
</organism>
<keyword evidence="7" id="KW-0482">Metalloprotease</keyword>